<feature type="compositionally biased region" description="Basic and acidic residues" evidence="4">
    <location>
        <begin position="1080"/>
        <end position="1094"/>
    </location>
</feature>
<evidence type="ECO:0000313" key="7">
    <source>
        <dbReference type="Proteomes" id="UP000694865"/>
    </source>
</evidence>
<dbReference type="Gene3D" id="1.25.10.10">
    <property type="entry name" value="Leucine-rich Repeat Variant"/>
    <property type="match status" value="2"/>
</dbReference>
<reference evidence="8" key="1">
    <citation type="submission" date="2025-08" db="UniProtKB">
        <authorList>
            <consortium name="RefSeq"/>
        </authorList>
    </citation>
    <scope>IDENTIFICATION</scope>
    <source>
        <tissue evidence="8">Testes</tissue>
    </source>
</reference>
<keyword evidence="7" id="KW-1185">Reference proteome</keyword>
<dbReference type="RefSeq" id="XP_006820689.1">
    <property type="nucleotide sequence ID" value="XM_006820626.1"/>
</dbReference>
<evidence type="ECO:0000256" key="3">
    <source>
        <dbReference type="ARBA" id="ARBA00023242"/>
    </source>
</evidence>
<dbReference type="InterPro" id="IPR012978">
    <property type="entry name" value="HEAT_RRP12"/>
</dbReference>
<comment type="subcellular location">
    <subcellularLocation>
        <location evidence="1">Nucleus</location>
    </subcellularLocation>
</comment>
<dbReference type="Proteomes" id="UP000694865">
    <property type="component" value="Unplaced"/>
</dbReference>
<comment type="similarity">
    <text evidence="2">Belongs to the RRP12 family.</text>
</comment>
<feature type="domain" description="RRP12 HEAT" evidence="5">
    <location>
        <begin position="363"/>
        <end position="637"/>
    </location>
</feature>
<dbReference type="SUPFAM" id="SSF48371">
    <property type="entry name" value="ARM repeat"/>
    <property type="match status" value="1"/>
</dbReference>
<dbReference type="Pfam" id="PF08161">
    <property type="entry name" value="RRP12_HEAT"/>
    <property type="match status" value="1"/>
</dbReference>
<dbReference type="PANTHER" id="PTHR48287">
    <property type="entry name" value="ARM REPEAT SUPERFAMILY PROTEIN"/>
    <property type="match status" value="1"/>
</dbReference>
<feature type="compositionally biased region" description="Acidic residues" evidence="4">
    <location>
        <begin position="1122"/>
        <end position="1131"/>
    </location>
</feature>
<dbReference type="InterPro" id="IPR016024">
    <property type="entry name" value="ARM-type_fold"/>
</dbReference>
<evidence type="ECO:0000256" key="1">
    <source>
        <dbReference type="ARBA" id="ARBA00004123"/>
    </source>
</evidence>
<organism evidence="7 8">
    <name type="scientific">Saccoglossus kowalevskii</name>
    <name type="common">Acorn worm</name>
    <dbReference type="NCBI Taxonomy" id="10224"/>
    <lineage>
        <taxon>Eukaryota</taxon>
        <taxon>Metazoa</taxon>
        <taxon>Hemichordata</taxon>
        <taxon>Enteropneusta</taxon>
        <taxon>Harrimaniidae</taxon>
        <taxon>Saccoglossus</taxon>
    </lineage>
</organism>
<dbReference type="InterPro" id="IPR052087">
    <property type="entry name" value="RRP12"/>
</dbReference>
<protein>
    <submittedName>
        <fullName evidence="8">RRP12-like protein-like</fullName>
    </submittedName>
</protein>
<proteinExistence type="inferred from homology"/>
<evidence type="ECO:0000256" key="2">
    <source>
        <dbReference type="ARBA" id="ARBA00007690"/>
    </source>
</evidence>
<name>A0ABM0MKZ8_SACKO</name>
<dbReference type="GeneID" id="100377837"/>
<feature type="region of interest" description="Disordered" evidence="4">
    <location>
        <begin position="1"/>
        <end position="39"/>
    </location>
</feature>
<evidence type="ECO:0000256" key="4">
    <source>
        <dbReference type="SAM" id="MobiDB-lite"/>
    </source>
</evidence>
<feature type="region of interest" description="Disordered" evidence="4">
    <location>
        <begin position="978"/>
        <end position="1048"/>
    </location>
</feature>
<feature type="compositionally biased region" description="Basic residues" evidence="4">
    <location>
        <begin position="9"/>
        <end position="18"/>
    </location>
</feature>
<gene>
    <name evidence="8" type="primary">LOC100377837</name>
</gene>
<evidence type="ECO:0000259" key="5">
    <source>
        <dbReference type="Pfam" id="PF08161"/>
    </source>
</evidence>
<dbReference type="Pfam" id="PF25772">
    <property type="entry name" value="HEAT_RRP12_N"/>
    <property type="match status" value="1"/>
</dbReference>
<feature type="domain" description="RRP12 N-terminal HEAT" evidence="6">
    <location>
        <begin position="147"/>
        <end position="292"/>
    </location>
</feature>
<feature type="compositionally biased region" description="Basic and acidic residues" evidence="4">
    <location>
        <begin position="1182"/>
        <end position="1192"/>
    </location>
</feature>
<accession>A0ABM0MKZ8</accession>
<dbReference type="InterPro" id="IPR057860">
    <property type="entry name" value="HEAT_RRP12_N"/>
</dbReference>
<sequence length="1248" mass="139460">MVRGPGRVKGGKGKRWKKGQSSSTNPVTRSHRQVARSGFFHQRTGESGLTERALQHHNQSLLDSDGDAIIQDGDHETVSVGSYRSFMSGLSDCTNPTFDKVKQLWDNNSASHKEICAVLAAVTEVIRSQGGQETETEYFAALVSSRTSTLSCLANLLRVQEPVIWAEPSTLHSYHAILSFTIHPKPKVRKAAQHAVCAVLKGSAFMTHGAAPPYHPAASSTAKFCIQQIEETGGAGEPRATLHVLGLLKDILGVFPQTSLRATCETLLRVMTLSNVLITSCAMQALHGMFMSKPKSSSLPADLNAQLINALYDYQPNENDVQPILAWLAVMQTALCNLQRLDERLCVSHLPRLFTSAMKCLASEKIEITKAASHTLKELLNECVKPAAGRLEAEVKSSPPGSPTAAYKMFKSVENGLGYKYHASWGLVLQTLGVFFQVFGRHCPPMLKKCLQSMADLRSTHHFLYIYDLDKAVGMAIRSMGPKEVLNAIPLQITGDEDNYSFPRSWLLPVLRDNIRETELQFFIQFFLPLAAKLKKKSLEHEQSGRMIESKTYNILQSQIWSLLPGFCNSPTDLCQSFKNIARIMGTVLNERPDLRSDVCAALRLLVNKNINNDKNKNEMKKYSKNFLPILFNIYTTVDATKLDTTRFTVLETIKVYLIISDTKLVNGFLDKTCDKLINDEVTSLVKHAVMDLCIGMVPYIDIEKLNKVYKTIVPLLTSKDKTLQKKSYRILEEICVSSSEASQKFVEENLCDLQKTLLSSLSSSASSSKAPRLRCLIYIVKRLPDENSQFVDDIVSEVILCTKEIGIKARQAAFSLLVEMGNAIIRINQDKKSKAECVGVYIEMIAIGLVGSTTMTSATVLALTRLLYEYKDLIPSGILAELIENVCILLKSRNREVVKSALGFVKVLIIVMSDVALAQHLEKLINSMVTWSSDSKHHFRFKVKNLFGKLMKKFGAGIVFKMVPESYHKMLRNTQKIREREKKRRSIHEAVNAPDDDRPTSETPHAKIESIEDLLRDTDSEDEEPEKEKPQSKKKKQAMKKQQNAAWLQEDAEQEPLDFLDPGVSKKVLATKPVAQVVDEKSTGVKHDFKTSSDGRLIITLDEEEGDEGKQTKRKRKPKDEVDELDELMDETSQSKPSRKRKLEDNSDDELPVKYKAGGGGIHRPMKSAKRRGDLTSGVDFKAKKAGGDMKKKGKPDPYAYIPLDFKQLNRRKKAKSAGQWKSIVHAAKRGANKGMKIKGQKRKGKK</sequence>
<evidence type="ECO:0000259" key="6">
    <source>
        <dbReference type="Pfam" id="PF25772"/>
    </source>
</evidence>
<feature type="region of interest" description="Disordered" evidence="4">
    <location>
        <begin position="1080"/>
        <end position="1199"/>
    </location>
</feature>
<feature type="compositionally biased region" description="Basic and acidic residues" evidence="4">
    <location>
        <begin position="996"/>
        <end position="1019"/>
    </location>
</feature>
<dbReference type="PANTHER" id="PTHR48287:SF1">
    <property type="entry name" value="ARM REPEAT SUPERFAMILY PROTEIN"/>
    <property type="match status" value="1"/>
</dbReference>
<evidence type="ECO:0000313" key="8">
    <source>
        <dbReference type="RefSeq" id="XP_006820689.1"/>
    </source>
</evidence>
<dbReference type="InterPro" id="IPR011989">
    <property type="entry name" value="ARM-like"/>
</dbReference>
<keyword evidence="3" id="KW-0539">Nucleus</keyword>